<dbReference type="OrthoDB" id="2339372at2"/>
<keyword evidence="1" id="KW-0808">Transferase</keyword>
<dbReference type="Proteomes" id="UP000000546">
    <property type="component" value="Chromosome"/>
</dbReference>
<proteinExistence type="predicted"/>
<evidence type="ECO:0000313" key="1">
    <source>
        <dbReference type="EMBL" id="AAZ18522.1"/>
    </source>
</evidence>
<keyword evidence="2" id="KW-1185">Reference proteome</keyword>
<dbReference type="GO" id="GO:0016757">
    <property type="term" value="F:glycosyltransferase activity"/>
    <property type="evidence" value="ECO:0007669"/>
    <property type="project" value="UniProtKB-KW"/>
</dbReference>
<gene>
    <name evidence="1" type="ordered locus">Psyc_0663</name>
</gene>
<accession>Q4FTY6</accession>
<keyword evidence="1" id="KW-0328">Glycosyltransferase</keyword>
<dbReference type="STRING" id="259536.Psyc_0663"/>
<dbReference type="InterPro" id="IPR012477">
    <property type="entry name" value="Glyco_transf_52"/>
</dbReference>
<name>Q4FTY6_PSYA2</name>
<dbReference type="CAZy" id="GT52">
    <property type="family name" value="Glycosyltransferase Family 52"/>
</dbReference>
<dbReference type="Gene3D" id="3.30.370.20">
    <property type="match status" value="1"/>
</dbReference>
<dbReference type="Pfam" id="PF07922">
    <property type="entry name" value="Glyco_transf_52"/>
    <property type="match status" value="1"/>
</dbReference>
<dbReference type="KEGG" id="par:Psyc_0663"/>
<evidence type="ECO:0000313" key="2">
    <source>
        <dbReference type="Proteomes" id="UP000000546"/>
    </source>
</evidence>
<dbReference type="AlphaFoldDB" id="Q4FTY6"/>
<dbReference type="EMBL" id="CP000082">
    <property type="protein sequence ID" value="AAZ18522.1"/>
    <property type="molecule type" value="Genomic_DNA"/>
</dbReference>
<protein>
    <submittedName>
        <fullName evidence="1">Possible alpha-2,3-sialyltransferase</fullName>
    </submittedName>
</protein>
<sequence length="303" mass="35072">MFMSFYMNIFIVRTRLQALIVEKIIKIESKKLYVLVLCYQDHRYEDATEVYSLYEKVKRNSIFSISVLSIDNISINILKYLCLHVLSFITGGKIFLAGIDSYPFAISAKIFPFSKIITYDDGTANFISNSKYFKDTPLERKGIKGIISKVAFPEGAAKYLRSRTKLHYTIFSGLSNIVEEARLFNLNWDWGELLDERDLKKIPAQTNTILLGTVFHNLSKREYLQQKVLEIFPSIDLYIMHPRESVWIENVKAVRLHSPAEAILKHIVDRMGLKIKVYHFNSTVAYSLADNTDIEFIDLLVDE</sequence>
<dbReference type="HOGENOM" id="CLU_076077_0_0_6"/>
<reference evidence="1 2" key="1">
    <citation type="journal article" date="2010" name="Appl. Environ. Microbiol.">
        <title>The genome sequence of Psychrobacter arcticus 273-4, a psychroactive Siberian permafrost bacterium, reveals mechanisms for adaptation to low-temperature growth.</title>
        <authorList>
            <person name="Ayala-del-Rio H.L."/>
            <person name="Chain P.S."/>
            <person name="Grzymski J.J."/>
            <person name="Ponder M.A."/>
            <person name="Ivanova N."/>
            <person name="Bergholz P.W."/>
            <person name="Di Bartolo G."/>
            <person name="Hauser L."/>
            <person name="Land M."/>
            <person name="Bakermans C."/>
            <person name="Rodrigues D."/>
            <person name="Klappenbach J."/>
            <person name="Zarka D."/>
            <person name="Larimer F."/>
            <person name="Richardson P."/>
            <person name="Murray A."/>
            <person name="Thomashow M."/>
            <person name="Tiedje J.M."/>
        </authorList>
    </citation>
    <scope>NUCLEOTIDE SEQUENCE [LARGE SCALE GENOMIC DNA]</scope>
    <source>
        <strain evidence="2">DSM 17307 / VKM B-2377 / 273-4</strain>
    </source>
</reference>
<organism evidence="1 2">
    <name type="scientific">Psychrobacter arcticus (strain DSM 17307 / VKM B-2377 / 273-4)</name>
    <dbReference type="NCBI Taxonomy" id="259536"/>
    <lineage>
        <taxon>Bacteria</taxon>
        <taxon>Pseudomonadati</taxon>
        <taxon>Pseudomonadota</taxon>
        <taxon>Gammaproteobacteria</taxon>
        <taxon>Moraxellales</taxon>
        <taxon>Moraxellaceae</taxon>
        <taxon>Psychrobacter</taxon>
    </lineage>
</organism>